<organism evidence="1 2">
    <name type="scientific">Gynuella sunshinyii YC6258</name>
    <dbReference type="NCBI Taxonomy" id="1445510"/>
    <lineage>
        <taxon>Bacteria</taxon>
        <taxon>Pseudomonadati</taxon>
        <taxon>Pseudomonadota</taxon>
        <taxon>Gammaproteobacteria</taxon>
        <taxon>Oceanospirillales</taxon>
        <taxon>Saccharospirillaceae</taxon>
        <taxon>Gynuella</taxon>
    </lineage>
</organism>
<evidence type="ECO:0000313" key="1">
    <source>
        <dbReference type="EMBL" id="AJQ92911.1"/>
    </source>
</evidence>
<reference evidence="1 2" key="1">
    <citation type="submission" date="2014-01" db="EMBL/GenBank/DDBJ databases">
        <title>Full genme sequencing of cellulolytic bacterium Gynuella sunshinyii YC6258T gen. nov., sp. nov.</title>
        <authorList>
            <person name="Khan H."/>
            <person name="Chung E.J."/>
            <person name="Chung Y.R."/>
        </authorList>
    </citation>
    <scope>NUCLEOTIDE SEQUENCE [LARGE SCALE GENOMIC DNA]</scope>
    <source>
        <strain evidence="1 2">YC6258</strain>
    </source>
</reference>
<dbReference type="AlphaFoldDB" id="A0A0C5VFF9"/>
<proteinExistence type="predicted"/>
<dbReference type="STRING" id="1445510.YC6258_00861"/>
<accession>A0A0C5VFF9</accession>
<dbReference type="Proteomes" id="UP000032266">
    <property type="component" value="Chromosome"/>
</dbReference>
<evidence type="ECO:0000313" key="2">
    <source>
        <dbReference type="Proteomes" id="UP000032266"/>
    </source>
</evidence>
<dbReference type="HOGENOM" id="CLU_3043940_0_0_6"/>
<dbReference type="KEGG" id="gsn:YC6258_00861"/>
<gene>
    <name evidence="1" type="ORF">YC6258_00861</name>
</gene>
<name>A0A0C5VFF9_9GAMM</name>
<protein>
    <submittedName>
        <fullName evidence="1">Uncharacterized protein</fullName>
    </submittedName>
</protein>
<keyword evidence="2" id="KW-1185">Reference proteome</keyword>
<sequence length="54" mass="6459">MKFLFTHHAADNFLQFLKRNCPHKQFSGAQKHVSEWIFKDPVFCKKICMLAVQY</sequence>
<dbReference type="EMBL" id="CP007142">
    <property type="protein sequence ID" value="AJQ92911.1"/>
    <property type="molecule type" value="Genomic_DNA"/>
</dbReference>